<feature type="compositionally biased region" description="Low complexity" evidence="1">
    <location>
        <begin position="36"/>
        <end position="48"/>
    </location>
</feature>
<dbReference type="Proteomes" id="UP000076447">
    <property type="component" value="Unassembled WGS sequence"/>
</dbReference>
<proteinExistence type="predicted"/>
<feature type="compositionally biased region" description="Polar residues" evidence="1">
    <location>
        <begin position="49"/>
        <end position="62"/>
    </location>
</feature>
<reference evidence="2 3" key="1">
    <citation type="submission" date="2016-01" db="EMBL/GenBank/DDBJ databases">
        <title>Genome sequence of Oerskovia enterophila VJag, an agar and cellulose degrading bacterium.</title>
        <authorList>
            <person name="Poehlein A."/>
            <person name="Jag V."/>
            <person name="Bengelsdorf F."/>
            <person name="Duerre P."/>
            <person name="Daniel R."/>
        </authorList>
    </citation>
    <scope>NUCLEOTIDE SEQUENCE [LARGE SCALE GENOMIC DNA]</scope>
    <source>
        <strain evidence="2 3">VJag</strain>
    </source>
</reference>
<evidence type="ECO:0000313" key="3">
    <source>
        <dbReference type="Proteomes" id="UP000076447"/>
    </source>
</evidence>
<evidence type="ECO:0000313" key="2">
    <source>
        <dbReference type="EMBL" id="KZM37149.1"/>
    </source>
</evidence>
<comment type="caution">
    <text evidence="2">The sequence shown here is derived from an EMBL/GenBank/DDBJ whole genome shotgun (WGS) entry which is preliminary data.</text>
</comment>
<sequence length="62" mass="6355">MRTPTTSSMGASNDTVTRGRLSVSPRVRIGAVGAYTTSRPASSTTSSTDCGRSNVTPGSSFQ</sequence>
<name>A0A163T649_9CELL</name>
<accession>A0A163T649</accession>
<evidence type="ECO:0000256" key="1">
    <source>
        <dbReference type="SAM" id="MobiDB-lite"/>
    </source>
</evidence>
<dbReference type="AlphaFoldDB" id="A0A163T649"/>
<gene>
    <name evidence="2" type="ORF">OJAG_01400</name>
</gene>
<feature type="compositionally biased region" description="Polar residues" evidence="1">
    <location>
        <begin position="1"/>
        <end position="16"/>
    </location>
</feature>
<feature type="region of interest" description="Disordered" evidence="1">
    <location>
        <begin position="1"/>
        <end position="62"/>
    </location>
</feature>
<organism evidence="2 3">
    <name type="scientific">Oerskovia enterophila</name>
    <dbReference type="NCBI Taxonomy" id="43678"/>
    <lineage>
        <taxon>Bacteria</taxon>
        <taxon>Bacillati</taxon>
        <taxon>Actinomycetota</taxon>
        <taxon>Actinomycetes</taxon>
        <taxon>Micrococcales</taxon>
        <taxon>Cellulomonadaceae</taxon>
        <taxon>Oerskovia</taxon>
    </lineage>
</organism>
<protein>
    <submittedName>
        <fullName evidence="2">Uncharacterized protein</fullName>
    </submittedName>
</protein>
<dbReference type="EMBL" id="LRIE01000025">
    <property type="protein sequence ID" value="KZM37149.1"/>
    <property type="molecule type" value="Genomic_DNA"/>
</dbReference>